<sequence>MRIKLTVSYRGTSYAGWQVQPDKPSIQGELQAVVTRLTESVTKVTGASRTDAGVHALGQVCHFDVPRSIPTAQWMRAFERLLPEDIRVIACEEVNGDFHARFDARKKVYRYYIDPAPIASPFLSLFVWHRPGLTNFDAMRVACRHLRGEICERMFASQAEGNQDIRTIDHFSVQRDRLVVFTVKSRSFMRHAVRGMVGSLLEVGYGRRQPDEI</sequence>
<feature type="domain" description="Pseudouridine synthase I TruA alpha/beta" evidence="4">
    <location>
        <begin position="142"/>
        <end position="213"/>
    </location>
</feature>
<accession>A0A381VXR7</accession>
<keyword evidence="2" id="KW-0819">tRNA processing</keyword>
<evidence type="ECO:0000256" key="3">
    <source>
        <dbReference type="ARBA" id="ARBA00023235"/>
    </source>
</evidence>
<dbReference type="InterPro" id="IPR020097">
    <property type="entry name" value="PsdUridine_synth_TruA_a/b_dom"/>
</dbReference>
<evidence type="ECO:0000256" key="1">
    <source>
        <dbReference type="ARBA" id="ARBA00009375"/>
    </source>
</evidence>
<dbReference type="Gene3D" id="3.30.70.580">
    <property type="entry name" value="Pseudouridine synthase I, catalytic domain, N-terminal subdomain"/>
    <property type="match status" value="1"/>
</dbReference>
<dbReference type="SUPFAM" id="SSF55120">
    <property type="entry name" value="Pseudouridine synthase"/>
    <property type="match status" value="1"/>
</dbReference>
<feature type="domain" description="Pseudouridine synthase I TruA alpha/beta" evidence="4">
    <location>
        <begin position="7"/>
        <end position="103"/>
    </location>
</feature>
<gene>
    <name evidence="5" type="ORF">METZ01_LOCUS97943</name>
</gene>
<dbReference type="NCBIfam" id="TIGR00071">
    <property type="entry name" value="hisT_truA"/>
    <property type="match status" value="1"/>
</dbReference>
<dbReference type="CDD" id="cd02570">
    <property type="entry name" value="PseudoU_synth_EcTruA"/>
    <property type="match status" value="1"/>
</dbReference>
<dbReference type="GO" id="GO:0003723">
    <property type="term" value="F:RNA binding"/>
    <property type="evidence" value="ECO:0007669"/>
    <property type="project" value="InterPro"/>
</dbReference>
<dbReference type="EMBL" id="UINC01010106">
    <property type="protein sequence ID" value="SVA45089.1"/>
    <property type="molecule type" value="Genomic_DNA"/>
</dbReference>
<dbReference type="InterPro" id="IPR020094">
    <property type="entry name" value="TruA/RsuA/RluB/E/F_N"/>
</dbReference>
<dbReference type="HAMAP" id="MF_00171">
    <property type="entry name" value="TruA"/>
    <property type="match status" value="1"/>
</dbReference>
<evidence type="ECO:0000259" key="4">
    <source>
        <dbReference type="Pfam" id="PF01416"/>
    </source>
</evidence>
<dbReference type="InterPro" id="IPR020095">
    <property type="entry name" value="PsdUridine_synth_TruA_C"/>
</dbReference>
<organism evidence="5">
    <name type="scientific">marine metagenome</name>
    <dbReference type="NCBI Taxonomy" id="408172"/>
    <lineage>
        <taxon>unclassified sequences</taxon>
        <taxon>metagenomes</taxon>
        <taxon>ecological metagenomes</taxon>
    </lineage>
</organism>
<reference evidence="5" key="1">
    <citation type="submission" date="2018-05" db="EMBL/GenBank/DDBJ databases">
        <authorList>
            <person name="Lanie J.A."/>
            <person name="Ng W.-L."/>
            <person name="Kazmierczak K.M."/>
            <person name="Andrzejewski T.M."/>
            <person name="Davidsen T.M."/>
            <person name="Wayne K.J."/>
            <person name="Tettelin H."/>
            <person name="Glass J.I."/>
            <person name="Rusch D."/>
            <person name="Podicherti R."/>
            <person name="Tsui H.-C.T."/>
            <person name="Winkler M.E."/>
        </authorList>
    </citation>
    <scope>NUCLEOTIDE SEQUENCE</scope>
</reference>
<name>A0A381VXR7_9ZZZZ</name>
<evidence type="ECO:0000313" key="5">
    <source>
        <dbReference type="EMBL" id="SVA45089.1"/>
    </source>
</evidence>
<dbReference type="Gene3D" id="3.30.70.660">
    <property type="entry name" value="Pseudouridine synthase I, catalytic domain, C-terminal subdomain"/>
    <property type="match status" value="1"/>
</dbReference>
<dbReference type="Pfam" id="PF01416">
    <property type="entry name" value="PseudoU_synth_1"/>
    <property type="match status" value="2"/>
</dbReference>
<dbReference type="AlphaFoldDB" id="A0A381VXR7"/>
<dbReference type="PANTHER" id="PTHR11142">
    <property type="entry name" value="PSEUDOURIDYLATE SYNTHASE"/>
    <property type="match status" value="1"/>
</dbReference>
<dbReference type="GO" id="GO:0031119">
    <property type="term" value="P:tRNA pseudouridine synthesis"/>
    <property type="evidence" value="ECO:0007669"/>
    <property type="project" value="TreeGrafter"/>
</dbReference>
<dbReference type="FunFam" id="3.30.70.580:FF:000001">
    <property type="entry name" value="tRNA pseudouridine synthase A"/>
    <property type="match status" value="1"/>
</dbReference>
<dbReference type="InterPro" id="IPR001406">
    <property type="entry name" value="PsdUridine_synth_TruA"/>
</dbReference>
<evidence type="ECO:0000256" key="2">
    <source>
        <dbReference type="ARBA" id="ARBA00022694"/>
    </source>
</evidence>
<dbReference type="PIRSF" id="PIRSF001430">
    <property type="entry name" value="tRNA_psdUrid_synth"/>
    <property type="match status" value="1"/>
</dbReference>
<proteinExistence type="inferred from homology"/>
<dbReference type="PANTHER" id="PTHR11142:SF0">
    <property type="entry name" value="TRNA PSEUDOURIDINE SYNTHASE-LIKE 1"/>
    <property type="match status" value="1"/>
</dbReference>
<comment type="similarity">
    <text evidence="1">Belongs to the tRNA pseudouridine synthase TruA family.</text>
</comment>
<dbReference type="GO" id="GO:0009982">
    <property type="term" value="F:pseudouridine synthase activity"/>
    <property type="evidence" value="ECO:0007669"/>
    <property type="project" value="InterPro"/>
</dbReference>
<keyword evidence="3" id="KW-0413">Isomerase</keyword>
<dbReference type="InterPro" id="IPR020103">
    <property type="entry name" value="PsdUridine_synth_cat_dom_sf"/>
</dbReference>
<protein>
    <recommendedName>
        <fullName evidence="4">Pseudouridine synthase I TruA alpha/beta domain-containing protein</fullName>
    </recommendedName>
</protein>
<feature type="non-terminal residue" evidence="5">
    <location>
        <position position="213"/>
    </location>
</feature>